<evidence type="ECO:0000256" key="1">
    <source>
        <dbReference type="SAM" id="SignalP"/>
    </source>
</evidence>
<accession>A0A8C6ALL6</accession>
<dbReference type="InterPro" id="IPR036047">
    <property type="entry name" value="F-box-like_dom_sf"/>
</dbReference>
<organism evidence="2 3">
    <name type="scientific">Monodon monoceros</name>
    <name type="common">Narwhal</name>
    <name type="synonym">Ceratodon monodon</name>
    <dbReference type="NCBI Taxonomy" id="40151"/>
    <lineage>
        <taxon>Eukaryota</taxon>
        <taxon>Metazoa</taxon>
        <taxon>Chordata</taxon>
        <taxon>Craniata</taxon>
        <taxon>Vertebrata</taxon>
        <taxon>Euteleostomi</taxon>
        <taxon>Mammalia</taxon>
        <taxon>Eutheria</taxon>
        <taxon>Laurasiatheria</taxon>
        <taxon>Artiodactyla</taxon>
        <taxon>Whippomorpha</taxon>
        <taxon>Cetacea</taxon>
        <taxon>Odontoceti</taxon>
        <taxon>Monodontidae</taxon>
        <taxon>Monodon</taxon>
    </lineage>
</organism>
<feature type="chain" id="PRO_5034154015" description="Secreted protein" evidence="1">
    <location>
        <begin position="28"/>
        <end position="98"/>
    </location>
</feature>
<dbReference type="SUPFAM" id="SSF81383">
    <property type="entry name" value="F-box domain"/>
    <property type="match status" value="1"/>
</dbReference>
<evidence type="ECO:0000313" key="3">
    <source>
        <dbReference type="Proteomes" id="UP000694561"/>
    </source>
</evidence>
<name>A0A8C6ALL6_MONMO</name>
<sequence length="98" mass="10725">MPDTSPCYLIMLTYILSFLPLSDQKEASLVSWAWCCAAQNALREVRYPPSPGPFSLQLAPGPAHASFIHSFLHTYSYVLGSGYSAGALQMNKTPLRSS</sequence>
<keyword evidence="1" id="KW-0732">Signal</keyword>
<reference evidence="2" key="1">
    <citation type="submission" date="2025-08" db="UniProtKB">
        <authorList>
            <consortium name="Ensembl"/>
        </authorList>
    </citation>
    <scope>IDENTIFICATION</scope>
</reference>
<dbReference type="Proteomes" id="UP000694561">
    <property type="component" value="Unplaced"/>
</dbReference>
<evidence type="ECO:0000313" key="2">
    <source>
        <dbReference type="Ensembl" id="ENSMMNP00015003582.1"/>
    </source>
</evidence>
<protein>
    <recommendedName>
        <fullName evidence="4">Secreted protein</fullName>
    </recommendedName>
</protein>
<proteinExistence type="predicted"/>
<evidence type="ECO:0008006" key="4">
    <source>
        <dbReference type="Google" id="ProtNLM"/>
    </source>
</evidence>
<feature type="signal peptide" evidence="1">
    <location>
        <begin position="1"/>
        <end position="27"/>
    </location>
</feature>
<dbReference type="AlphaFoldDB" id="A0A8C6ALL6"/>
<keyword evidence="3" id="KW-1185">Reference proteome</keyword>
<dbReference type="Ensembl" id="ENSMMNT00015003954.1">
    <property type="protein sequence ID" value="ENSMMNP00015003582.1"/>
    <property type="gene ID" value="ENSMMNG00015002751.1"/>
</dbReference>
<dbReference type="GeneTree" id="ENSGT00900000143253"/>
<reference evidence="2" key="2">
    <citation type="submission" date="2025-09" db="UniProtKB">
        <authorList>
            <consortium name="Ensembl"/>
        </authorList>
    </citation>
    <scope>IDENTIFICATION</scope>
</reference>